<dbReference type="RefSeq" id="WP_250873063.1">
    <property type="nucleotide sequence ID" value="NZ_JALXFV010000003.1"/>
</dbReference>
<dbReference type="Gene3D" id="3.90.1200.10">
    <property type="match status" value="1"/>
</dbReference>
<keyword evidence="3" id="KW-1185">Reference proteome</keyword>
<dbReference type="Pfam" id="PF01636">
    <property type="entry name" value="APH"/>
    <property type="match status" value="1"/>
</dbReference>
<dbReference type="InterPro" id="IPR011009">
    <property type="entry name" value="Kinase-like_dom_sf"/>
</dbReference>
<gene>
    <name evidence="2" type="ORF">ACFSBT_07400</name>
</gene>
<sequence length="313" mass="34065">MTSAVHAIARRELDAPAERVERVDGGLLNETYTLRCAGREYVLQFEADPEHDWDDSLQRGLDCYVALGGSDVPVPDVVTERLGTHGDRTYSLVERLPGETGGRSVPRERAVNAGRVLARLHDHRGFERAGPVALAEGRLHAEAFAEPDPRGRLQEIVGDVVGEIRDAGHPTVAADVQRVVDGSPNLPGEVPAVLCHGDYSPDNVLFAGDDIAGVLDFDRAYAGDARWDLAKAANGFWMHDPASDRDVRREFYAGYRAVAGTDDSFARAEPVYRVATLAAHVGGLLMFEALTDEELAFYAEQLAGAVDRAERLH</sequence>
<comment type="caution">
    <text evidence="2">The sequence shown here is derived from an EMBL/GenBank/DDBJ whole genome shotgun (WGS) entry which is preliminary data.</text>
</comment>
<evidence type="ECO:0000313" key="3">
    <source>
        <dbReference type="Proteomes" id="UP001597187"/>
    </source>
</evidence>
<name>A0ABD6AT95_9EURY</name>
<evidence type="ECO:0000259" key="1">
    <source>
        <dbReference type="Pfam" id="PF01636"/>
    </source>
</evidence>
<accession>A0ABD6AT95</accession>
<dbReference type="EMBL" id="JBHUDC010000003">
    <property type="protein sequence ID" value="MFD1513098.1"/>
    <property type="molecule type" value="Genomic_DNA"/>
</dbReference>
<dbReference type="AlphaFoldDB" id="A0ABD6AT95"/>
<dbReference type="SUPFAM" id="SSF56112">
    <property type="entry name" value="Protein kinase-like (PK-like)"/>
    <property type="match status" value="1"/>
</dbReference>
<dbReference type="Proteomes" id="UP001597187">
    <property type="component" value="Unassembled WGS sequence"/>
</dbReference>
<proteinExistence type="predicted"/>
<evidence type="ECO:0000313" key="2">
    <source>
        <dbReference type="EMBL" id="MFD1513098.1"/>
    </source>
</evidence>
<protein>
    <submittedName>
        <fullName evidence="2">Phosphotransferase family protein</fullName>
    </submittedName>
</protein>
<dbReference type="InterPro" id="IPR051678">
    <property type="entry name" value="AGP_Transferase"/>
</dbReference>
<organism evidence="2 3">
    <name type="scientific">Halomarina rubra</name>
    <dbReference type="NCBI Taxonomy" id="2071873"/>
    <lineage>
        <taxon>Archaea</taxon>
        <taxon>Methanobacteriati</taxon>
        <taxon>Methanobacteriota</taxon>
        <taxon>Stenosarchaea group</taxon>
        <taxon>Halobacteria</taxon>
        <taxon>Halobacteriales</taxon>
        <taxon>Natronomonadaceae</taxon>
        <taxon>Halomarina</taxon>
    </lineage>
</organism>
<dbReference type="InterPro" id="IPR002575">
    <property type="entry name" value="Aminoglycoside_PTrfase"/>
</dbReference>
<feature type="domain" description="Aminoglycoside phosphotransferase" evidence="1">
    <location>
        <begin position="20"/>
        <end position="258"/>
    </location>
</feature>
<reference evidence="2 3" key="1">
    <citation type="journal article" date="2019" name="Int. J. Syst. Evol. Microbiol.">
        <title>The Global Catalogue of Microorganisms (GCM) 10K type strain sequencing project: providing services to taxonomists for standard genome sequencing and annotation.</title>
        <authorList>
            <consortium name="The Broad Institute Genomics Platform"/>
            <consortium name="The Broad Institute Genome Sequencing Center for Infectious Disease"/>
            <person name="Wu L."/>
            <person name="Ma J."/>
        </authorList>
    </citation>
    <scope>NUCLEOTIDE SEQUENCE [LARGE SCALE GENOMIC DNA]</scope>
    <source>
        <strain evidence="2 3">CGMCC 1.12563</strain>
    </source>
</reference>
<dbReference type="PANTHER" id="PTHR21310">
    <property type="entry name" value="AMINOGLYCOSIDE PHOSPHOTRANSFERASE-RELATED-RELATED"/>
    <property type="match status" value="1"/>
</dbReference>